<keyword evidence="4" id="KW-1185">Reference proteome</keyword>
<evidence type="ECO:0000313" key="3">
    <source>
        <dbReference type="EMBL" id="TFK97359.1"/>
    </source>
</evidence>
<reference evidence="3 4" key="1">
    <citation type="journal article" date="2019" name="Nat. Ecol. Evol.">
        <title>Megaphylogeny resolves global patterns of mushroom evolution.</title>
        <authorList>
            <person name="Varga T."/>
            <person name="Krizsan K."/>
            <person name="Foldi C."/>
            <person name="Dima B."/>
            <person name="Sanchez-Garcia M."/>
            <person name="Sanchez-Ramirez S."/>
            <person name="Szollosi G.J."/>
            <person name="Szarkandi J.G."/>
            <person name="Papp V."/>
            <person name="Albert L."/>
            <person name="Andreopoulos W."/>
            <person name="Angelini C."/>
            <person name="Antonin V."/>
            <person name="Barry K.W."/>
            <person name="Bougher N.L."/>
            <person name="Buchanan P."/>
            <person name="Buyck B."/>
            <person name="Bense V."/>
            <person name="Catcheside P."/>
            <person name="Chovatia M."/>
            <person name="Cooper J."/>
            <person name="Damon W."/>
            <person name="Desjardin D."/>
            <person name="Finy P."/>
            <person name="Geml J."/>
            <person name="Haridas S."/>
            <person name="Hughes K."/>
            <person name="Justo A."/>
            <person name="Karasinski D."/>
            <person name="Kautmanova I."/>
            <person name="Kiss B."/>
            <person name="Kocsube S."/>
            <person name="Kotiranta H."/>
            <person name="LaButti K.M."/>
            <person name="Lechner B.E."/>
            <person name="Liimatainen K."/>
            <person name="Lipzen A."/>
            <person name="Lukacs Z."/>
            <person name="Mihaltcheva S."/>
            <person name="Morgado L.N."/>
            <person name="Niskanen T."/>
            <person name="Noordeloos M.E."/>
            <person name="Ohm R.A."/>
            <person name="Ortiz-Santana B."/>
            <person name="Ovrebo C."/>
            <person name="Racz N."/>
            <person name="Riley R."/>
            <person name="Savchenko A."/>
            <person name="Shiryaev A."/>
            <person name="Soop K."/>
            <person name="Spirin V."/>
            <person name="Szebenyi C."/>
            <person name="Tomsovsky M."/>
            <person name="Tulloss R.E."/>
            <person name="Uehling J."/>
            <person name="Grigoriev I.V."/>
            <person name="Vagvolgyi C."/>
            <person name="Papp T."/>
            <person name="Martin F.M."/>
            <person name="Miettinen O."/>
            <person name="Hibbett D.S."/>
            <person name="Nagy L.G."/>
        </authorList>
    </citation>
    <scope>NUCLEOTIDE SEQUENCE [LARGE SCALE GENOMIC DNA]</scope>
    <source>
        <strain evidence="3 4">CBS 309.79</strain>
    </source>
</reference>
<dbReference type="OrthoDB" id="2960209at2759"/>
<name>A0A5C3Q8H4_9AGAR</name>
<protein>
    <submittedName>
        <fullName evidence="3">Uncharacterized protein</fullName>
    </submittedName>
</protein>
<feature type="compositionally biased region" description="Basic and acidic residues" evidence="1">
    <location>
        <begin position="59"/>
        <end position="70"/>
    </location>
</feature>
<evidence type="ECO:0000313" key="4">
    <source>
        <dbReference type="Proteomes" id="UP000305067"/>
    </source>
</evidence>
<feature type="chain" id="PRO_5022667521" evidence="2">
    <location>
        <begin position="21"/>
        <end position="139"/>
    </location>
</feature>
<dbReference type="EMBL" id="ML178848">
    <property type="protein sequence ID" value="TFK97359.1"/>
    <property type="molecule type" value="Genomic_DNA"/>
</dbReference>
<organism evidence="3 4">
    <name type="scientific">Pterulicium gracile</name>
    <dbReference type="NCBI Taxonomy" id="1884261"/>
    <lineage>
        <taxon>Eukaryota</taxon>
        <taxon>Fungi</taxon>
        <taxon>Dikarya</taxon>
        <taxon>Basidiomycota</taxon>
        <taxon>Agaricomycotina</taxon>
        <taxon>Agaricomycetes</taxon>
        <taxon>Agaricomycetidae</taxon>
        <taxon>Agaricales</taxon>
        <taxon>Pleurotineae</taxon>
        <taxon>Pterulaceae</taxon>
        <taxon>Pterulicium</taxon>
    </lineage>
</organism>
<evidence type="ECO:0000256" key="2">
    <source>
        <dbReference type="SAM" id="SignalP"/>
    </source>
</evidence>
<proteinExistence type="predicted"/>
<dbReference type="Proteomes" id="UP000305067">
    <property type="component" value="Unassembled WGS sequence"/>
</dbReference>
<sequence length="139" mass="15723">MSRLLFFILGAGAATWYTHTHHNQSHWQGSWRQGHQQQERPWQYHDNNTNDSAVTTYTADDRASETADRRREEFQAKVAQIGDIALDTMLEVTEAIRAKLAAAREEREAHRQSVGRATTTLPGGRPGSNDPAVVNDRRV</sequence>
<feature type="region of interest" description="Disordered" evidence="1">
    <location>
        <begin position="103"/>
        <end position="139"/>
    </location>
</feature>
<gene>
    <name evidence="3" type="ORF">BDV98DRAFT_607663</name>
</gene>
<accession>A0A5C3Q8H4</accession>
<keyword evidence="2" id="KW-0732">Signal</keyword>
<feature type="region of interest" description="Disordered" evidence="1">
    <location>
        <begin position="28"/>
        <end position="70"/>
    </location>
</feature>
<feature type="compositionally biased region" description="Polar residues" evidence="1">
    <location>
        <begin position="28"/>
        <end position="58"/>
    </location>
</feature>
<feature type="signal peptide" evidence="2">
    <location>
        <begin position="1"/>
        <end position="20"/>
    </location>
</feature>
<evidence type="ECO:0000256" key="1">
    <source>
        <dbReference type="SAM" id="MobiDB-lite"/>
    </source>
</evidence>
<dbReference type="AlphaFoldDB" id="A0A5C3Q8H4"/>